<proteinExistence type="predicted"/>
<feature type="non-terminal residue" evidence="1">
    <location>
        <position position="1"/>
    </location>
</feature>
<comment type="caution">
    <text evidence="1">The sequence shown here is derived from an EMBL/GenBank/DDBJ whole genome shotgun (WGS) entry which is preliminary data.</text>
</comment>
<gene>
    <name evidence="1" type="ORF">RPERSI_LOCUS8056</name>
</gene>
<evidence type="ECO:0000313" key="1">
    <source>
        <dbReference type="EMBL" id="CAG8655379.1"/>
    </source>
</evidence>
<dbReference type="Proteomes" id="UP000789920">
    <property type="component" value="Unassembled WGS sequence"/>
</dbReference>
<sequence length="133" mass="16336">LYINSDIARAYEVCDEEQVDKLRLQIAKGHYDKKEYEKAWTIFSEINNCKFRPTHYSSQSHNIFKFTDKFWITIYILENFYKENTNKINEKFKDLYLLKKANTCQQRMKYIDEWKLLSEVSENKTEYYYDAKF</sequence>
<evidence type="ECO:0000313" key="2">
    <source>
        <dbReference type="Proteomes" id="UP000789920"/>
    </source>
</evidence>
<protein>
    <submittedName>
        <fullName evidence="1">13073_t:CDS:1</fullName>
    </submittedName>
</protein>
<keyword evidence="2" id="KW-1185">Reference proteome</keyword>
<dbReference type="EMBL" id="CAJVQC010014202">
    <property type="protein sequence ID" value="CAG8655379.1"/>
    <property type="molecule type" value="Genomic_DNA"/>
</dbReference>
<name>A0ACA9NKC5_9GLOM</name>
<accession>A0ACA9NKC5</accession>
<organism evidence="1 2">
    <name type="scientific">Racocetra persica</name>
    <dbReference type="NCBI Taxonomy" id="160502"/>
    <lineage>
        <taxon>Eukaryota</taxon>
        <taxon>Fungi</taxon>
        <taxon>Fungi incertae sedis</taxon>
        <taxon>Mucoromycota</taxon>
        <taxon>Glomeromycotina</taxon>
        <taxon>Glomeromycetes</taxon>
        <taxon>Diversisporales</taxon>
        <taxon>Gigasporaceae</taxon>
        <taxon>Racocetra</taxon>
    </lineage>
</organism>
<reference evidence="1" key="1">
    <citation type="submission" date="2021-06" db="EMBL/GenBank/DDBJ databases">
        <authorList>
            <person name="Kallberg Y."/>
            <person name="Tangrot J."/>
            <person name="Rosling A."/>
        </authorList>
    </citation>
    <scope>NUCLEOTIDE SEQUENCE</scope>
    <source>
        <strain evidence="1">MA461A</strain>
    </source>
</reference>